<dbReference type="CDD" id="cd01347">
    <property type="entry name" value="ligand_gated_channel"/>
    <property type="match status" value="1"/>
</dbReference>
<dbReference type="GO" id="GO:0015891">
    <property type="term" value="P:siderophore transport"/>
    <property type="evidence" value="ECO:0007669"/>
    <property type="project" value="InterPro"/>
</dbReference>
<dbReference type="InterPro" id="IPR037066">
    <property type="entry name" value="Plug_dom_sf"/>
</dbReference>
<feature type="signal peptide" evidence="12">
    <location>
        <begin position="1"/>
        <end position="30"/>
    </location>
</feature>
<dbReference type="AlphaFoldDB" id="A0A7W9EEC1"/>
<organism evidence="15 16">
    <name type="scientific">Sphingobium boeckii</name>
    <dbReference type="NCBI Taxonomy" id="1082345"/>
    <lineage>
        <taxon>Bacteria</taxon>
        <taxon>Pseudomonadati</taxon>
        <taxon>Pseudomonadota</taxon>
        <taxon>Alphaproteobacteria</taxon>
        <taxon>Sphingomonadales</taxon>
        <taxon>Sphingomonadaceae</taxon>
        <taxon>Sphingobium</taxon>
    </lineage>
</organism>
<evidence type="ECO:0000256" key="5">
    <source>
        <dbReference type="ARBA" id="ARBA00022692"/>
    </source>
</evidence>
<dbReference type="Proteomes" id="UP000549617">
    <property type="component" value="Unassembled WGS sequence"/>
</dbReference>
<evidence type="ECO:0000259" key="13">
    <source>
        <dbReference type="Pfam" id="PF00593"/>
    </source>
</evidence>
<dbReference type="RefSeq" id="WP_184017717.1">
    <property type="nucleotide sequence ID" value="NZ_JACIJC010000003.1"/>
</dbReference>
<evidence type="ECO:0000256" key="7">
    <source>
        <dbReference type="ARBA" id="ARBA00023136"/>
    </source>
</evidence>
<protein>
    <submittedName>
        <fullName evidence="15">Catecholate siderophore receptor</fullName>
    </submittedName>
</protein>
<keyword evidence="6 11" id="KW-0798">TonB box</keyword>
<sequence>MTSPKNRNAKTQAFLALSCVGSMFAPLSHANAQQAEQEEPQALGGVTVRDSALDESAIKVEKAESPKYTRPLLDTPQTITVIGKETIQQQNLLTLRDVLSTVPGITFGAGEGGFGYGDRIIMRGQDAKNDVTIDGVRSGAFLNRNEVYNIEQVEVTNGANSVMNGGGSVAGTINLVTKRPLADDAIILNAGVGTDNYYRATVDANKRINDLIAVRINAVYHENDVPGRDVEDYKRWGIAPAITIGIDGPTSLTLQGEYLDDKAMPQYGIRYYANNGGFLSDFDRSGYYGFANLDQQNSKTKSLQAIFSHEISDHVKVRNLTRYEKINQNTVTSQPNGTFCLASTGLQPMDINGVSAACPATVPAGYYLPTGGRGVQRLITNETAYNQIDLSADFSTGGIEHTLVLGVSALWEDYSQTQGTLPRNADGSTPALPLVNISNPGEIVPGPAGFTYGSNVYTGPVNFILASKTYGDQTSYAAYLFDTMKFADWFELNGGIRYENVKGENRTLSYVTTAGSPLLGQLSGATGPFAIDDNLFSYRIGAVLKPTPNTSLYVAYGNSKLPSKASVDGSCAALTCNVKPETTETYEIGAKADLFDAKLLLTAALFRNDRNQIKVISGDPTLPDQATDGFQRVEGLSLGASGNVTSNWTISANYMYLKSDIKRGVSDYCLANPGSVDPTAGTCANSVAFPDPTRGYALTNTPKHSGSLFTTYRFGFGLELGYGLTYQGKFLLNQPTLAQLTAGTYVAYNVPSYTIHRFMVNYPITPNLKAQVNVQNFTNEKYVTTVRNAVGGSWAQPAPTRSAMFSLNYTF</sequence>
<dbReference type="PROSITE" id="PS52016">
    <property type="entry name" value="TONB_DEPENDENT_REC_3"/>
    <property type="match status" value="1"/>
</dbReference>
<evidence type="ECO:0000313" key="15">
    <source>
        <dbReference type="EMBL" id="MBB5685864.1"/>
    </source>
</evidence>
<keyword evidence="7 10" id="KW-0472">Membrane</keyword>
<dbReference type="GO" id="GO:0015344">
    <property type="term" value="F:siderophore uptake transmembrane transporter activity"/>
    <property type="evidence" value="ECO:0007669"/>
    <property type="project" value="TreeGrafter"/>
</dbReference>
<keyword evidence="4 10" id="KW-1134">Transmembrane beta strand</keyword>
<keyword evidence="16" id="KW-1185">Reference proteome</keyword>
<dbReference type="SUPFAM" id="SSF56935">
    <property type="entry name" value="Porins"/>
    <property type="match status" value="1"/>
</dbReference>
<dbReference type="Pfam" id="PF07715">
    <property type="entry name" value="Plug"/>
    <property type="match status" value="1"/>
</dbReference>
<keyword evidence="8 15" id="KW-0675">Receptor</keyword>
<dbReference type="GO" id="GO:0009279">
    <property type="term" value="C:cell outer membrane"/>
    <property type="evidence" value="ECO:0007669"/>
    <property type="project" value="UniProtKB-SubCell"/>
</dbReference>
<feature type="chain" id="PRO_5031150536" evidence="12">
    <location>
        <begin position="31"/>
        <end position="811"/>
    </location>
</feature>
<dbReference type="InterPro" id="IPR012910">
    <property type="entry name" value="Plug_dom"/>
</dbReference>
<dbReference type="InterPro" id="IPR010105">
    <property type="entry name" value="TonB_sidphr_rcpt"/>
</dbReference>
<evidence type="ECO:0000256" key="11">
    <source>
        <dbReference type="RuleBase" id="RU003357"/>
    </source>
</evidence>
<dbReference type="Gene3D" id="2.170.130.10">
    <property type="entry name" value="TonB-dependent receptor, plug domain"/>
    <property type="match status" value="1"/>
</dbReference>
<evidence type="ECO:0000256" key="4">
    <source>
        <dbReference type="ARBA" id="ARBA00022452"/>
    </source>
</evidence>
<keyword evidence="9 10" id="KW-0998">Cell outer membrane</keyword>
<feature type="domain" description="TonB-dependent receptor-like beta-barrel" evidence="13">
    <location>
        <begin position="247"/>
        <end position="776"/>
    </location>
</feature>
<accession>A0A7W9EEC1</accession>
<evidence type="ECO:0000256" key="2">
    <source>
        <dbReference type="ARBA" id="ARBA00009810"/>
    </source>
</evidence>
<proteinExistence type="inferred from homology"/>
<keyword evidence="12" id="KW-0732">Signal</keyword>
<dbReference type="GO" id="GO:0038023">
    <property type="term" value="F:signaling receptor activity"/>
    <property type="evidence" value="ECO:0007669"/>
    <property type="project" value="InterPro"/>
</dbReference>
<evidence type="ECO:0000256" key="8">
    <source>
        <dbReference type="ARBA" id="ARBA00023170"/>
    </source>
</evidence>
<evidence type="ECO:0000256" key="3">
    <source>
        <dbReference type="ARBA" id="ARBA00022448"/>
    </source>
</evidence>
<comment type="caution">
    <text evidence="15">The sequence shown here is derived from an EMBL/GenBank/DDBJ whole genome shotgun (WGS) entry which is preliminary data.</text>
</comment>
<dbReference type="Pfam" id="PF00593">
    <property type="entry name" value="TonB_dep_Rec_b-barrel"/>
    <property type="match status" value="1"/>
</dbReference>
<dbReference type="PANTHER" id="PTHR32552:SF83">
    <property type="entry name" value="BLR3904 PROTEIN"/>
    <property type="match status" value="1"/>
</dbReference>
<keyword evidence="3 10" id="KW-0813">Transport</keyword>
<feature type="domain" description="TonB-dependent receptor plug" evidence="14">
    <location>
        <begin position="72"/>
        <end position="172"/>
    </location>
</feature>
<dbReference type="InterPro" id="IPR036942">
    <property type="entry name" value="Beta-barrel_TonB_sf"/>
</dbReference>
<evidence type="ECO:0000256" key="9">
    <source>
        <dbReference type="ARBA" id="ARBA00023237"/>
    </source>
</evidence>
<dbReference type="InterPro" id="IPR039426">
    <property type="entry name" value="TonB-dep_rcpt-like"/>
</dbReference>
<evidence type="ECO:0000256" key="12">
    <source>
        <dbReference type="SAM" id="SignalP"/>
    </source>
</evidence>
<comment type="subcellular location">
    <subcellularLocation>
        <location evidence="1 10">Cell outer membrane</location>
        <topology evidence="1 10">Multi-pass membrane protein</topology>
    </subcellularLocation>
</comment>
<evidence type="ECO:0000313" key="16">
    <source>
        <dbReference type="Proteomes" id="UP000549617"/>
    </source>
</evidence>
<evidence type="ECO:0000259" key="14">
    <source>
        <dbReference type="Pfam" id="PF07715"/>
    </source>
</evidence>
<dbReference type="Gene3D" id="2.40.170.20">
    <property type="entry name" value="TonB-dependent receptor, beta-barrel domain"/>
    <property type="match status" value="1"/>
</dbReference>
<evidence type="ECO:0000256" key="6">
    <source>
        <dbReference type="ARBA" id="ARBA00023077"/>
    </source>
</evidence>
<dbReference type="InterPro" id="IPR000531">
    <property type="entry name" value="Beta-barrel_TonB"/>
</dbReference>
<evidence type="ECO:0000256" key="10">
    <source>
        <dbReference type="PROSITE-ProRule" id="PRU01360"/>
    </source>
</evidence>
<dbReference type="NCBIfam" id="TIGR01783">
    <property type="entry name" value="TonB-siderophor"/>
    <property type="match status" value="1"/>
</dbReference>
<keyword evidence="5 10" id="KW-0812">Transmembrane</keyword>
<reference evidence="15 16" key="1">
    <citation type="submission" date="2020-08" db="EMBL/GenBank/DDBJ databases">
        <title>Genomic Encyclopedia of Type Strains, Phase IV (KMG-IV): sequencing the most valuable type-strain genomes for metagenomic binning, comparative biology and taxonomic classification.</title>
        <authorList>
            <person name="Goeker M."/>
        </authorList>
    </citation>
    <scope>NUCLEOTIDE SEQUENCE [LARGE SCALE GENOMIC DNA]</scope>
    <source>
        <strain evidence="15 16">DSM 25079</strain>
    </source>
</reference>
<gene>
    <name evidence="15" type="ORF">FHS49_001880</name>
</gene>
<dbReference type="PANTHER" id="PTHR32552">
    <property type="entry name" value="FERRICHROME IRON RECEPTOR-RELATED"/>
    <property type="match status" value="1"/>
</dbReference>
<name>A0A7W9EEC1_9SPHN</name>
<dbReference type="EMBL" id="JACIJC010000003">
    <property type="protein sequence ID" value="MBB5685864.1"/>
    <property type="molecule type" value="Genomic_DNA"/>
</dbReference>
<evidence type="ECO:0000256" key="1">
    <source>
        <dbReference type="ARBA" id="ARBA00004571"/>
    </source>
</evidence>
<comment type="similarity">
    <text evidence="2 10 11">Belongs to the TonB-dependent receptor family.</text>
</comment>